<comment type="caution">
    <text evidence="1">The sequence shown here is derived from an EMBL/GenBank/DDBJ whole genome shotgun (WGS) entry which is preliminary data.</text>
</comment>
<keyword evidence="2" id="KW-1185">Reference proteome</keyword>
<name>A0A940NQL8_9BACI</name>
<protein>
    <submittedName>
        <fullName evidence="1">Uncharacterized protein</fullName>
    </submittedName>
</protein>
<reference evidence="1" key="1">
    <citation type="submission" date="2021-04" db="EMBL/GenBank/DDBJ databases">
        <title>Genome seq and assembly of Bacillus sp.</title>
        <authorList>
            <person name="Chhetri G."/>
        </authorList>
    </citation>
    <scope>NUCLEOTIDE SEQUENCE</scope>
    <source>
        <strain evidence="1">RG28</strain>
    </source>
</reference>
<evidence type="ECO:0000313" key="2">
    <source>
        <dbReference type="Proteomes" id="UP000682134"/>
    </source>
</evidence>
<dbReference type="Proteomes" id="UP000682134">
    <property type="component" value="Unassembled WGS sequence"/>
</dbReference>
<evidence type="ECO:0000313" key="1">
    <source>
        <dbReference type="EMBL" id="MBP0725137.1"/>
    </source>
</evidence>
<accession>A0A940NQL8</accession>
<dbReference type="EMBL" id="JAGIYQ010000004">
    <property type="protein sequence ID" value="MBP0725137.1"/>
    <property type="molecule type" value="Genomic_DNA"/>
</dbReference>
<sequence>MSQISRLKVFKPCTKLLSAEVNAEFENLLNAFNNINKNIKITIQIAIPSTI</sequence>
<organism evidence="1 2">
    <name type="scientific">Gottfriedia endophytica</name>
    <dbReference type="NCBI Taxonomy" id="2820819"/>
    <lineage>
        <taxon>Bacteria</taxon>
        <taxon>Bacillati</taxon>
        <taxon>Bacillota</taxon>
        <taxon>Bacilli</taxon>
        <taxon>Bacillales</taxon>
        <taxon>Bacillaceae</taxon>
        <taxon>Gottfriedia</taxon>
    </lineage>
</organism>
<gene>
    <name evidence="1" type="ORF">J5Y03_08015</name>
</gene>
<dbReference type="RefSeq" id="WP_209404366.1">
    <property type="nucleotide sequence ID" value="NZ_JAGIYQ010000004.1"/>
</dbReference>
<dbReference type="AlphaFoldDB" id="A0A940NQL8"/>
<proteinExistence type="predicted"/>